<evidence type="ECO:0000313" key="1">
    <source>
        <dbReference type="EMBL" id="NIG17471.1"/>
    </source>
</evidence>
<organism evidence="1 2">
    <name type="scientific">Candidatus Pantoea communis</name>
    <dbReference type="NCBI Taxonomy" id="2608354"/>
    <lineage>
        <taxon>Bacteria</taxon>
        <taxon>Pseudomonadati</taxon>
        <taxon>Pseudomonadota</taxon>
        <taxon>Gammaproteobacteria</taxon>
        <taxon>Enterobacterales</taxon>
        <taxon>Erwiniaceae</taxon>
        <taxon>Pantoea</taxon>
    </lineage>
</organism>
<dbReference type="Proteomes" id="UP001515780">
    <property type="component" value="Unassembled WGS sequence"/>
</dbReference>
<gene>
    <name evidence="1" type="ORF">F3J37_02105</name>
</gene>
<reference evidence="1 2" key="1">
    <citation type="journal article" date="2019" name="bioRxiv">
        <title>Bacteria contribute to plant secondary compound degradation in a generalist herbivore system.</title>
        <authorList>
            <person name="Francoeur C.B."/>
            <person name="Khadempour L."/>
            <person name="Moreira-Soto R.D."/>
            <person name="Gotting K."/>
            <person name="Book A.J."/>
            <person name="Pinto-Tomas A.A."/>
            <person name="Keefover-Ring K."/>
            <person name="Currie C.R."/>
        </authorList>
    </citation>
    <scope>NUCLEOTIDE SEQUENCE [LARGE SCALE GENOMIC DNA]</scope>
    <source>
        <strain evidence="1">Al-1710</strain>
    </source>
</reference>
<proteinExistence type="predicted"/>
<accession>A0ABX0RLH0</accession>
<dbReference type="RefSeq" id="WP_166931501.1">
    <property type="nucleotide sequence ID" value="NZ_VWXC01000001.1"/>
</dbReference>
<name>A0ABX0RLH0_9GAMM</name>
<protein>
    <submittedName>
        <fullName evidence="1">Uncharacterized protein</fullName>
    </submittedName>
</protein>
<dbReference type="EMBL" id="VWXC01000001">
    <property type="protein sequence ID" value="NIG17471.1"/>
    <property type="molecule type" value="Genomic_DNA"/>
</dbReference>
<comment type="caution">
    <text evidence="1">The sequence shown here is derived from an EMBL/GenBank/DDBJ whole genome shotgun (WGS) entry which is preliminary data.</text>
</comment>
<sequence>MSWSDAIEAMENGKTVRHEYFTREEWFEMRNGRLFAEDGCPMDGWYRNEDWQKTGWSIVGNQ</sequence>
<evidence type="ECO:0000313" key="2">
    <source>
        <dbReference type="Proteomes" id="UP001515780"/>
    </source>
</evidence>
<keyword evidence="2" id="KW-1185">Reference proteome</keyword>